<proteinExistence type="predicted"/>
<sequence>MIMNAQPLLFTPISLRGVTVRNRVVVSPMCQYLSVDGGPTDWHLVHLGRFAMGGAGIVFSEDSVVAADGRTTHRCAGMYDDRLIPQYRRITDFIKALGAVPAVQIGHTGRSASTRGPLDGFALLTENDAAQGFAPWPPVSVSAEPPRASGPNPRVLDHDDIRDLVQAFAEAAKRAAEAGYEICEIHGGHGYLIHQFLSEGSNRRDDGYGGDLAGRMRFALEVVEAVRAAWPDDKPLFFRVSAVEGKGGSWGMRDSLQLGRELLARGVDVIDCSSGGIGGSSTLDAVPRVPGFQTSYARRIRQALGCTTMAVGGIRDGHQAERILAEGSADLIAVATETMLDPNWAVRAARALGVDDYYSLLPRHHAFRVKRRDDQFKAYPPGSAVAIPYEIDQSEPYRWGD</sequence>
<reference evidence="7" key="2">
    <citation type="submission" date="2021-01" db="EMBL/GenBank/DDBJ databases">
        <authorList>
            <person name="Mieszkin S."/>
            <person name="Pouder E."/>
            <person name="Alain K."/>
        </authorList>
    </citation>
    <scope>NUCLEOTIDE SEQUENCE</scope>
    <source>
        <strain evidence="7">HW T2.11</strain>
    </source>
</reference>
<dbReference type="GO" id="GO:0010181">
    <property type="term" value="F:FMN binding"/>
    <property type="evidence" value="ECO:0007669"/>
    <property type="project" value="InterPro"/>
</dbReference>
<dbReference type="EMBL" id="JAESVB010000010">
    <property type="protein sequence ID" value="MCB8877046.1"/>
    <property type="molecule type" value="Genomic_DNA"/>
</dbReference>
<dbReference type="Pfam" id="PF00724">
    <property type="entry name" value="Oxidored_FMN"/>
    <property type="match status" value="1"/>
</dbReference>
<evidence type="ECO:0000256" key="3">
    <source>
        <dbReference type="ARBA" id="ARBA00022643"/>
    </source>
</evidence>
<feature type="domain" description="NADH:flavin oxidoreductase/NADH oxidase N-terminal" evidence="6">
    <location>
        <begin position="9"/>
        <end position="350"/>
    </location>
</feature>
<dbReference type="InterPro" id="IPR001155">
    <property type="entry name" value="OxRdtase_FMN_N"/>
</dbReference>
<organism evidence="7 8">
    <name type="scientific">Acidisoma silvae</name>
    <dbReference type="NCBI Taxonomy" id="2802396"/>
    <lineage>
        <taxon>Bacteria</taxon>
        <taxon>Pseudomonadati</taxon>
        <taxon>Pseudomonadota</taxon>
        <taxon>Alphaproteobacteria</taxon>
        <taxon>Acetobacterales</taxon>
        <taxon>Acidocellaceae</taxon>
        <taxon>Acidisoma</taxon>
    </lineage>
</organism>
<name>A0A963YUB5_9PROT</name>
<dbReference type="PANTHER" id="PTHR43303:SF4">
    <property type="entry name" value="NADPH DEHYDROGENASE C23G7.10C-RELATED"/>
    <property type="match status" value="1"/>
</dbReference>
<evidence type="ECO:0000259" key="6">
    <source>
        <dbReference type="Pfam" id="PF00724"/>
    </source>
</evidence>
<evidence type="ECO:0000313" key="8">
    <source>
        <dbReference type="Proteomes" id="UP000708298"/>
    </source>
</evidence>
<evidence type="ECO:0000256" key="4">
    <source>
        <dbReference type="ARBA" id="ARBA00022857"/>
    </source>
</evidence>
<keyword evidence="4" id="KW-0521">NADP</keyword>
<keyword evidence="2" id="KW-0285">Flavoprotein</keyword>
<dbReference type="Proteomes" id="UP000708298">
    <property type="component" value="Unassembled WGS sequence"/>
</dbReference>
<accession>A0A963YUB5</accession>
<evidence type="ECO:0000256" key="1">
    <source>
        <dbReference type="ARBA" id="ARBA00001917"/>
    </source>
</evidence>
<dbReference type="AlphaFoldDB" id="A0A963YUB5"/>
<dbReference type="Gene3D" id="3.20.20.70">
    <property type="entry name" value="Aldolase class I"/>
    <property type="match status" value="1"/>
</dbReference>
<evidence type="ECO:0000256" key="2">
    <source>
        <dbReference type="ARBA" id="ARBA00022630"/>
    </source>
</evidence>
<keyword evidence="3" id="KW-0288">FMN</keyword>
<protein>
    <submittedName>
        <fullName evidence="7">NADH:flavin oxidoreductase/NADH oxidase</fullName>
    </submittedName>
</protein>
<evidence type="ECO:0000256" key="5">
    <source>
        <dbReference type="ARBA" id="ARBA00023002"/>
    </source>
</evidence>
<evidence type="ECO:0000313" key="7">
    <source>
        <dbReference type="EMBL" id="MCB8877046.1"/>
    </source>
</evidence>
<dbReference type="GO" id="GO:0003959">
    <property type="term" value="F:NADPH dehydrogenase activity"/>
    <property type="evidence" value="ECO:0007669"/>
    <property type="project" value="InterPro"/>
</dbReference>
<keyword evidence="5" id="KW-0560">Oxidoreductase</keyword>
<dbReference type="InterPro" id="IPR044152">
    <property type="entry name" value="YqjM-like"/>
</dbReference>
<comment type="cofactor">
    <cofactor evidence="1">
        <name>FMN</name>
        <dbReference type="ChEBI" id="CHEBI:58210"/>
    </cofactor>
</comment>
<reference evidence="7" key="1">
    <citation type="journal article" date="2021" name="Microorganisms">
        <title>Acidisoma silvae sp. nov. and Acidisomacellulosilytica sp. nov., Two Acidophilic Bacteria Isolated from Decaying Wood, Hydrolyzing Cellulose and Producing Poly-3-hydroxybutyrate.</title>
        <authorList>
            <person name="Mieszkin S."/>
            <person name="Pouder E."/>
            <person name="Uroz S."/>
            <person name="Simon-Colin C."/>
            <person name="Alain K."/>
        </authorList>
    </citation>
    <scope>NUCLEOTIDE SEQUENCE</scope>
    <source>
        <strain evidence="7">HW T2.11</strain>
    </source>
</reference>
<comment type="caution">
    <text evidence="7">The sequence shown here is derived from an EMBL/GenBank/DDBJ whole genome shotgun (WGS) entry which is preliminary data.</text>
</comment>
<gene>
    <name evidence="7" type="ORF">ASILVAE211_17765</name>
</gene>
<dbReference type="GO" id="GO:0050661">
    <property type="term" value="F:NADP binding"/>
    <property type="evidence" value="ECO:0007669"/>
    <property type="project" value="InterPro"/>
</dbReference>
<dbReference type="PANTHER" id="PTHR43303">
    <property type="entry name" value="NADPH DEHYDROGENASE C23G7.10C-RELATED"/>
    <property type="match status" value="1"/>
</dbReference>
<keyword evidence="8" id="KW-1185">Reference proteome</keyword>
<dbReference type="InterPro" id="IPR013785">
    <property type="entry name" value="Aldolase_TIM"/>
</dbReference>
<dbReference type="SUPFAM" id="SSF51395">
    <property type="entry name" value="FMN-linked oxidoreductases"/>
    <property type="match status" value="1"/>
</dbReference>